<gene>
    <name evidence="1" type="ORF">CLIB1444_07S02146</name>
</gene>
<name>A0ACA9YAW7_9ASCO</name>
<evidence type="ECO:0000313" key="1">
    <source>
        <dbReference type="EMBL" id="CAH6721774.1"/>
    </source>
</evidence>
<keyword evidence="1" id="KW-0131">Cell cycle</keyword>
<proteinExistence type="predicted"/>
<dbReference type="EMBL" id="CALSDN010000007">
    <property type="protein sequence ID" value="CAH6721774.1"/>
    <property type="molecule type" value="Genomic_DNA"/>
</dbReference>
<protein>
    <submittedName>
        <fullName evidence="1">Cell division control protein 1</fullName>
    </submittedName>
</protein>
<evidence type="ECO:0000313" key="2">
    <source>
        <dbReference type="Proteomes" id="UP001152531"/>
    </source>
</evidence>
<keyword evidence="2" id="KW-1185">Reference proteome</keyword>
<sequence length="441" mass="50711">MVGVRLKSFHMVIGGILSLWIVTFFIHEKLVPILIAQECHWSGSILPEGVDETKVLFIADPQLIDNHTYPNRNPLLLKLSQHTVDVYIKKNYKALMGHLQPDYVFFLGDYLDNGRSSDDEYFKSQYDRFFDIFQYTKYGFKKNKNYFVSVPGNHDIGVSDGVKRPSRDRFTTYFGKPNDKITIDGVEFITLDTPSLIAKDEGINYNANEFLNNNYKPGKEKLNPRVLMSHIPLFRGADKTCGPLREADFRPSKGYQYQSLVDSDITTDLLERINPDLIFSGDDHDYCDINHSANTREITVKSISMAMGIWYPGVQLLTFSNSDRFVYETKLCLLPTPYVNVVNYIIIAVISGLTVLVWNIKQQRYNYTVLPVSNIKPKNIDDMLNNDKPHPLPNYTFNEKPTWKTKVGNLWKKAQVGSILKQISLLGLVVIFIYKLFIWSI</sequence>
<comment type="caution">
    <text evidence="1">The sequence shown here is derived from an EMBL/GenBank/DDBJ whole genome shotgun (WGS) entry which is preliminary data.</text>
</comment>
<organism evidence="1 2">
    <name type="scientific">[Candida] jaroonii</name>
    <dbReference type="NCBI Taxonomy" id="467808"/>
    <lineage>
        <taxon>Eukaryota</taxon>
        <taxon>Fungi</taxon>
        <taxon>Dikarya</taxon>
        <taxon>Ascomycota</taxon>
        <taxon>Saccharomycotina</taxon>
        <taxon>Pichiomycetes</taxon>
        <taxon>Debaryomycetaceae</taxon>
        <taxon>Yamadazyma</taxon>
    </lineage>
</organism>
<accession>A0ACA9YAW7</accession>
<reference evidence="1" key="1">
    <citation type="submission" date="2022-06" db="EMBL/GenBank/DDBJ databases">
        <authorList>
            <person name="Legras J.-L."/>
            <person name="Devillers H."/>
            <person name="Grondin C."/>
        </authorList>
    </citation>
    <scope>NUCLEOTIDE SEQUENCE</scope>
    <source>
        <strain evidence="1">CLIB 1444</strain>
    </source>
</reference>
<keyword evidence="1" id="KW-0132">Cell division</keyword>
<dbReference type="Proteomes" id="UP001152531">
    <property type="component" value="Unassembled WGS sequence"/>
</dbReference>